<dbReference type="GO" id="GO:0070679">
    <property type="term" value="F:inositol 1,4,5 trisphosphate binding"/>
    <property type="evidence" value="ECO:0007669"/>
    <property type="project" value="InterPro"/>
</dbReference>
<evidence type="ECO:0000313" key="17">
    <source>
        <dbReference type="EnsemblProtists" id="EKX53561"/>
    </source>
</evidence>
<keyword evidence="6" id="KW-0256">Endoplasmic reticulum</keyword>
<dbReference type="PROSITE" id="PS50919">
    <property type="entry name" value="MIR"/>
    <property type="match status" value="1"/>
</dbReference>
<dbReference type="InterPro" id="IPR014821">
    <property type="entry name" value="Ins145_P3_rcpt"/>
</dbReference>
<feature type="transmembrane region" description="Helical" evidence="14">
    <location>
        <begin position="2398"/>
        <end position="2422"/>
    </location>
</feature>
<evidence type="ECO:0000256" key="11">
    <source>
        <dbReference type="ARBA" id="ARBA00023286"/>
    </source>
</evidence>
<dbReference type="InterPro" id="IPR036300">
    <property type="entry name" value="MIR_dom_sf"/>
</dbReference>
<evidence type="ECO:0000256" key="7">
    <source>
        <dbReference type="ARBA" id="ARBA00022989"/>
    </source>
</evidence>
<feature type="compositionally biased region" description="Basic and acidic residues" evidence="13">
    <location>
        <begin position="1374"/>
        <end position="1383"/>
    </location>
</feature>
<keyword evidence="7 14" id="KW-1133">Transmembrane helix</keyword>
<comment type="similarity">
    <text evidence="2">Belongs to the InsP3 receptor family.</text>
</comment>
<gene>
    <name evidence="16" type="ORF">GUITHDRAFT_160866</name>
</gene>
<dbReference type="Gene3D" id="2.80.10.50">
    <property type="match status" value="2"/>
</dbReference>
<keyword evidence="5" id="KW-0677">Repeat</keyword>
<evidence type="ECO:0000313" key="18">
    <source>
        <dbReference type="Proteomes" id="UP000011087"/>
    </source>
</evidence>
<accession>L1JYA3</accession>
<dbReference type="PaxDb" id="55529-EKX53561"/>
<keyword evidence="3" id="KW-0813">Transport</keyword>
<evidence type="ECO:0000256" key="1">
    <source>
        <dbReference type="ARBA" id="ARBA00004477"/>
    </source>
</evidence>
<dbReference type="HOGENOM" id="CLU_000206_1_0_1"/>
<dbReference type="SUPFAM" id="SSF100909">
    <property type="entry name" value="IP3 receptor type 1 binding core, domain 2"/>
    <property type="match status" value="1"/>
</dbReference>
<evidence type="ECO:0000256" key="4">
    <source>
        <dbReference type="ARBA" id="ARBA00022692"/>
    </source>
</evidence>
<dbReference type="STRING" id="905079.L1JYA3"/>
<evidence type="ECO:0000256" key="10">
    <source>
        <dbReference type="ARBA" id="ARBA00023170"/>
    </source>
</evidence>
<name>L1JYA3_GUITC</name>
<dbReference type="Proteomes" id="UP000011087">
    <property type="component" value="Unassembled WGS sequence"/>
</dbReference>
<evidence type="ECO:0000259" key="15">
    <source>
        <dbReference type="PROSITE" id="PS50919"/>
    </source>
</evidence>
<dbReference type="eggNOG" id="KOG3533">
    <property type="taxonomic scope" value="Eukaryota"/>
</dbReference>
<feature type="transmembrane region" description="Helical" evidence="14">
    <location>
        <begin position="2272"/>
        <end position="2289"/>
    </location>
</feature>
<dbReference type="OrthoDB" id="300855at2759"/>
<keyword evidence="12" id="KW-0407">Ion channel</keyword>
<feature type="region of interest" description="Disordered" evidence="13">
    <location>
        <begin position="1703"/>
        <end position="1743"/>
    </location>
</feature>
<proteinExistence type="inferred from homology"/>
<feature type="transmembrane region" description="Helical" evidence="14">
    <location>
        <begin position="2552"/>
        <end position="2575"/>
    </location>
</feature>
<evidence type="ECO:0000256" key="12">
    <source>
        <dbReference type="ARBA" id="ARBA00023303"/>
    </source>
</evidence>
<dbReference type="Pfam" id="PF00520">
    <property type="entry name" value="Ion_trans"/>
    <property type="match status" value="1"/>
</dbReference>
<dbReference type="InterPro" id="IPR000493">
    <property type="entry name" value="InsP3_rcpt"/>
</dbReference>
<reference evidence="16 18" key="1">
    <citation type="journal article" date="2012" name="Nature">
        <title>Algal genomes reveal evolutionary mosaicism and the fate of nucleomorphs.</title>
        <authorList>
            <consortium name="DOE Joint Genome Institute"/>
            <person name="Curtis B.A."/>
            <person name="Tanifuji G."/>
            <person name="Burki F."/>
            <person name="Gruber A."/>
            <person name="Irimia M."/>
            <person name="Maruyama S."/>
            <person name="Arias M.C."/>
            <person name="Ball S.G."/>
            <person name="Gile G.H."/>
            <person name="Hirakawa Y."/>
            <person name="Hopkins J.F."/>
            <person name="Kuo A."/>
            <person name="Rensing S.A."/>
            <person name="Schmutz J."/>
            <person name="Symeonidi A."/>
            <person name="Elias M."/>
            <person name="Eveleigh R.J."/>
            <person name="Herman E.K."/>
            <person name="Klute M.J."/>
            <person name="Nakayama T."/>
            <person name="Obornik M."/>
            <person name="Reyes-Prieto A."/>
            <person name="Armbrust E.V."/>
            <person name="Aves S.J."/>
            <person name="Beiko R.G."/>
            <person name="Coutinho P."/>
            <person name="Dacks J.B."/>
            <person name="Durnford D.G."/>
            <person name="Fast N.M."/>
            <person name="Green B.R."/>
            <person name="Grisdale C.J."/>
            <person name="Hempel F."/>
            <person name="Henrissat B."/>
            <person name="Hoppner M.P."/>
            <person name="Ishida K."/>
            <person name="Kim E."/>
            <person name="Koreny L."/>
            <person name="Kroth P.G."/>
            <person name="Liu Y."/>
            <person name="Malik S.B."/>
            <person name="Maier U.G."/>
            <person name="McRose D."/>
            <person name="Mock T."/>
            <person name="Neilson J.A."/>
            <person name="Onodera N.T."/>
            <person name="Poole A.M."/>
            <person name="Pritham E.J."/>
            <person name="Richards T.A."/>
            <person name="Rocap G."/>
            <person name="Roy S.W."/>
            <person name="Sarai C."/>
            <person name="Schaack S."/>
            <person name="Shirato S."/>
            <person name="Slamovits C.H."/>
            <person name="Spencer D.F."/>
            <person name="Suzuki S."/>
            <person name="Worden A.Z."/>
            <person name="Zauner S."/>
            <person name="Barry K."/>
            <person name="Bell C."/>
            <person name="Bharti A.K."/>
            <person name="Crow J.A."/>
            <person name="Grimwood J."/>
            <person name="Kramer R."/>
            <person name="Lindquist E."/>
            <person name="Lucas S."/>
            <person name="Salamov A."/>
            <person name="McFadden G.I."/>
            <person name="Lane C.E."/>
            <person name="Keeling P.J."/>
            <person name="Gray M.W."/>
            <person name="Grigoriev I.V."/>
            <person name="Archibald J.M."/>
        </authorList>
    </citation>
    <scope>NUCLEOTIDE SEQUENCE</scope>
    <source>
        <strain evidence="16 18">CCMP2712</strain>
    </source>
</reference>
<feature type="compositionally biased region" description="Basic and acidic residues" evidence="13">
    <location>
        <begin position="1726"/>
        <end position="1738"/>
    </location>
</feature>
<dbReference type="GeneID" id="17310550"/>
<keyword evidence="8" id="KW-0406">Ion transport</keyword>
<evidence type="ECO:0000256" key="3">
    <source>
        <dbReference type="ARBA" id="ARBA00022448"/>
    </source>
</evidence>
<evidence type="ECO:0000256" key="9">
    <source>
        <dbReference type="ARBA" id="ARBA00023136"/>
    </source>
</evidence>
<keyword evidence="4 14" id="KW-0812">Transmembrane</keyword>
<dbReference type="GO" id="GO:0005220">
    <property type="term" value="F:inositol 1,4,5-trisphosphate-gated calcium channel activity"/>
    <property type="evidence" value="ECO:0007669"/>
    <property type="project" value="InterPro"/>
</dbReference>
<evidence type="ECO:0000256" key="6">
    <source>
        <dbReference type="ARBA" id="ARBA00022824"/>
    </source>
</evidence>
<dbReference type="PANTHER" id="PTHR13715">
    <property type="entry name" value="RYANODINE RECEPTOR AND IP3 RECEPTOR"/>
    <property type="match status" value="1"/>
</dbReference>
<dbReference type="InterPro" id="IPR035910">
    <property type="entry name" value="RyR/IP3R_RIH_dom_sf"/>
</dbReference>
<dbReference type="GO" id="GO:0005789">
    <property type="term" value="C:endoplasmic reticulum membrane"/>
    <property type="evidence" value="ECO:0007669"/>
    <property type="project" value="UniProtKB-SubCell"/>
</dbReference>
<feature type="domain" description="MIR" evidence="15">
    <location>
        <begin position="159"/>
        <end position="213"/>
    </location>
</feature>
<reference evidence="18" key="2">
    <citation type="submission" date="2012-11" db="EMBL/GenBank/DDBJ databases">
        <authorList>
            <person name="Kuo A."/>
            <person name="Curtis B.A."/>
            <person name="Tanifuji G."/>
            <person name="Burki F."/>
            <person name="Gruber A."/>
            <person name="Irimia M."/>
            <person name="Maruyama S."/>
            <person name="Arias M.C."/>
            <person name="Ball S.G."/>
            <person name="Gile G.H."/>
            <person name="Hirakawa Y."/>
            <person name="Hopkins J.F."/>
            <person name="Rensing S.A."/>
            <person name="Schmutz J."/>
            <person name="Symeonidi A."/>
            <person name="Elias M."/>
            <person name="Eveleigh R.J."/>
            <person name="Herman E.K."/>
            <person name="Klute M.J."/>
            <person name="Nakayama T."/>
            <person name="Obornik M."/>
            <person name="Reyes-Prieto A."/>
            <person name="Armbrust E.V."/>
            <person name="Aves S.J."/>
            <person name="Beiko R.G."/>
            <person name="Coutinho P."/>
            <person name="Dacks J.B."/>
            <person name="Durnford D.G."/>
            <person name="Fast N.M."/>
            <person name="Green B.R."/>
            <person name="Grisdale C."/>
            <person name="Hempe F."/>
            <person name="Henrissat B."/>
            <person name="Hoppner M.P."/>
            <person name="Ishida K.-I."/>
            <person name="Kim E."/>
            <person name="Koreny L."/>
            <person name="Kroth P.G."/>
            <person name="Liu Y."/>
            <person name="Malik S.-B."/>
            <person name="Maier U.G."/>
            <person name="McRose D."/>
            <person name="Mock T."/>
            <person name="Neilson J.A."/>
            <person name="Onodera N.T."/>
            <person name="Poole A.M."/>
            <person name="Pritham E.J."/>
            <person name="Richards T.A."/>
            <person name="Rocap G."/>
            <person name="Roy S.W."/>
            <person name="Sarai C."/>
            <person name="Schaack S."/>
            <person name="Shirato S."/>
            <person name="Slamovits C.H."/>
            <person name="Spencer D.F."/>
            <person name="Suzuki S."/>
            <person name="Worden A.Z."/>
            <person name="Zauner S."/>
            <person name="Barry K."/>
            <person name="Bell C."/>
            <person name="Bharti A.K."/>
            <person name="Crow J.A."/>
            <person name="Grimwood J."/>
            <person name="Kramer R."/>
            <person name="Lindquist E."/>
            <person name="Lucas S."/>
            <person name="Salamov A."/>
            <person name="McFadden G.I."/>
            <person name="Lane C.E."/>
            <person name="Keeling P.J."/>
            <person name="Gray M.W."/>
            <person name="Grigoriev I.V."/>
            <person name="Archibald J.M."/>
        </authorList>
    </citation>
    <scope>NUCLEOTIDE SEQUENCE</scope>
    <source>
        <strain evidence="18">CCMP2712</strain>
    </source>
</reference>
<protein>
    <recommendedName>
        <fullName evidence="15">MIR domain-containing protein</fullName>
    </recommendedName>
</protein>
<dbReference type="EMBL" id="JH992969">
    <property type="protein sequence ID" value="EKX53561.1"/>
    <property type="molecule type" value="Genomic_DNA"/>
</dbReference>
<dbReference type="SUPFAM" id="SSF82109">
    <property type="entry name" value="MIR domain"/>
    <property type="match status" value="2"/>
</dbReference>
<feature type="transmembrane region" description="Helical" evidence="14">
    <location>
        <begin position="2459"/>
        <end position="2481"/>
    </location>
</feature>
<dbReference type="InterPro" id="IPR005821">
    <property type="entry name" value="Ion_trans_dom"/>
</dbReference>
<dbReference type="PRINTS" id="PR00779">
    <property type="entry name" value="INSP3RECEPTR"/>
</dbReference>
<evidence type="ECO:0000313" key="16">
    <source>
        <dbReference type="EMBL" id="EKX53561.1"/>
    </source>
</evidence>
<evidence type="ECO:0000256" key="14">
    <source>
        <dbReference type="SAM" id="Phobius"/>
    </source>
</evidence>
<reference evidence="17" key="3">
    <citation type="submission" date="2016-03" db="UniProtKB">
        <authorList>
            <consortium name="EnsemblProtists"/>
        </authorList>
    </citation>
    <scope>IDENTIFICATION</scope>
</reference>
<evidence type="ECO:0000256" key="2">
    <source>
        <dbReference type="ARBA" id="ARBA00009453"/>
    </source>
</evidence>
<sequence length="2741" mass="314499">MQSILSSRSKVGSELFTNRTEHSFGAESLQFGVQHSNDKETPCVCLGDVLSLYFDDLGSCISSDGFVDEDCEVPKLSVMDSLRVDGTLFRVVAKQLYTFQKKLNSKVKKIIQTTHPVGGDEVLNFEEVLPEERHFLEKLNAEAEAEKNHNMSECTRTLGAIVNYGQVIQLQHLKSGKFLAIKPKEVAEIDSNCHRVVLTDQGSQEVWWILEPRYKLQNTIESINYGDSICLASVKVSGQYLHCAHEVKSNVISSGTALSKYEVNASDVRISWKLKLYTSWQPGLDHVVKGGDLLQISHVESESYLSYGMEKSGLCLDKSKHLKIAKGYTKKREHIDVYSLWQIEQPECGDGGFFQFGGSFRLRHIATNTYLAVRRIRDEGVPSMISEPIPQTLFKIHNAGQFASNTIVWDTIAYLQCTSSSGFLHPEPDSHKKNIMQLQTGREASMCDTFRLNRVDPVIASVFYEIESYRNVLLSLLPPDFGNDSSDFFLNNLDRAMYRTFVKTLKGIETFCSFRRNHANTVVSTSFRLESVQLSWANAVTNIVLRQLFVHEMGVLQLVIKMTNSLQKAIKNLSNDPDQSMLLSASPRGALKSFRDSVLQTPGREATYSKYQHIIHLFQLSHRALSASLSNNKETVNALGDDMLLIMQQLSLDPRFAKYVLQTVTTILSAKSHFVELMNPSILEHVLTSIDTHTTDRPVYVDLLSQFLKNQNRGIARNQCLVLKRFIMDKRRRQYLYETFSPDQGIIMIKNCIDPKQKDVTAKTYDLEALAAGADDDVLRMYTSTVELLDALCTGDNHASRVMITGGVYRFADFSTIMQCIGNERLPYNLRTLYSRLMNHLYFKPNLVCSETTLKTVFTIEDLGADPFAVFDIEEKYADMHRELKRELLALFGNHSSFFVPEVEKGSNEFSMSLIQLCYSLITNGAFRSESEIQQELVPVLICLLEPSTDEVKQSEMKNTFSKFAPVGPDSQELAMELVAKCKAVLCDMLLFLFKLQVAVRTRKLLAICHELTPFTTSANTRRMSCSDPRISARSSKNTLLKRRASSFIWFNTFKPGESTMEADPCHQLLEKMRDVKERLSRILVELWKYKDPQLAFKTFQVLLRCNSPTLDLYLQIFDVQVLSQDTSMRDYKMATSLFQDLKRMFPAFRLLALPNNDLNFFDASQRSQFVSCITSLADMCKIRGTIAEFESQRFTNQQMLRRLGVHTFILDVIKSLILPHEQHSEDFVKRIEHGSTFYEPAVRSWIVDELLPACFSFIEFFSSGMKRNQHFWGDHTRLLSRFFRAGISVAGALSGIFCGNEKLCQRLDLNIIDEVLRFISNESNKDEQGRDEKNYSSHISCVHFLEVAFMVDGKVVRRTQAYILQSLSGTVKHEEDGGREEAQEGSAPFGEDANRPLVLFRGEREPFLKRSRSKLDKAKLQPNNNIVEYNMSILRLLRFLATDAGPGDMSIIRSILPVDRLVQDITGNYCISRAKGEMLHLFRIIYLQNHSDTRCYGFTYSLSLWSILHHLSQLLQRCDPFSLLTVPDRSHGGDTFNSLTDSDVVMMELEMLFADHWVPILDVLMDEPILWYSLTDQARVDVEIIFCKLAKMLEVADVQKQNLLKAHKYEETPEIVQEFRDLIESLGAKLASHKNLPFALPKIFRNQTDKDKIRSTLSARSQRRRSNIPKYVFRVAEEPLESLHCNNTITIFGKAFKEIFDQPDNSTHNEQEEEEEEEDACSHASSHDELRGADDQSSKAVQLSSRRRQEILELCKIFYYSQLGPRTIHEGQVEDLVEILISYFNPNRLQWERDVLEGLEVLRQLADQWQHAITEQRPPGWLLKGIPRLIIEMVSREDSGDRVFFSCLGLAITVLNISPQKPIQDSFFAIFTSSSSESFQFLNQLFLRMQQGEQETKLLMRTWQEMLQTDKSALKDYDSFLARLGNVVDYSDRSLHAILLRGFVDWDRSNSHVDSVFRFLHALCEGHNGKLQNFLRFQAGNVRSIDMVTSVADFIVLSSGYINPLNIEIVKTAILALAEMIQQPCRPNQKAVCETPICTSANNILNMTAEHYVSHYQALKHIKPSESDFEKYIDEAVACFDKKIYDLKASTITVRLIQNMNDLLFVYNPTLVYELEDKGKIEAWQIPAAPPIGDDSKVAEQEAEQVAEQFYITYITLSQFDESGSLNAKLSPDYIWDYVNLKSKIGVIEISRKGVLERAYFTIPKSCSYLTSASKHDLLLSVNRANLQTQLTDFSERFDSLYSEMQHQQKLTRNQILNFFRLTSGLREKTFFLNAVIINVLLLLFYNYECRGSFTCGDNEPLTYFRIRPGWDVLVNVLAYIQCILAFTRQWWYVIERGVPRAREKMMESDVKTRRSLFSSFIKMILPDHFDSVFFHLTLSNQGNRSTINRVLLIQFLYILTDLQFWMITVMTITNILALAYPHNGNKLFLVVHLFEIFNRSRVLQNVMKSITFRANTLLQTAGLAFIFIYFFGVSGFYFFPELFQFAEADVMGGRKLEPNNNGARCTSVWKCTLVVLDMGLRKGDLGEAMDDIPWKLQSNESDKYRILYRMLYTLLFFIIVTTILMNIIFGVIIDTFAELRARKDEIDRDVSGKCFICGIDRFIFDQHGEGASGFQEHIEEEHNMWKYLYFQVYLREKQYDEYSGGESYVFSRTLELARDPATHLKLIDKETGVELKRPRGQVDLHWFPQKAAMRLKSKKKELKDVVQEKIKTIQEENKLQAKRLDKSMDDALFLLSPTI</sequence>
<dbReference type="EnsemblProtists" id="EKX53561">
    <property type="protein sequence ID" value="EKX53561"/>
    <property type="gene ID" value="GUITHDRAFT_160866"/>
</dbReference>
<keyword evidence="11" id="KW-1071">Ligand-gated ion channel</keyword>
<evidence type="ECO:0000256" key="13">
    <source>
        <dbReference type="SAM" id="MobiDB-lite"/>
    </source>
</evidence>
<dbReference type="Pfam" id="PF08709">
    <property type="entry name" value="Ins145_P3_rec"/>
    <property type="match status" value="1"/>
</dbReference>
<dbReference type="RefSeq" id="XP_005840541.1">
    <property type="nucleotide sequence ID" value="XM_005840484.1"/>
</dbReference>
<evidence type="ECO:0000256" key="8">
    <source>
        <dbReference type="ARBA" id="ARBA00023065"/>
    </source>
</evidence>
<keyword evidence="9 14" id="KW-0472">Membrane</keyword>
<dbReference type="InterPro" id="IPR000699">
    <property type="entry name" value="RIH_dom"/>
</dbReference>
<organism evidence="16">
    <name type="scientific">Guillardia theta (strain CCMP2712)</name>
    <name type="common">Cryptophyte</name>
    <dbReference type="NCBI Taxonomy" id="905079"/>
    <lineage>
        <taxon>Eukaryota</taxon>
        <taxon>Cryptophyceae</taxon>
        <taxon>Pyrenomonadales</taxon>
        <taxon>Geminigeraceae</taxon>
        <taxon>Guillardia</taxon>
    </lineage>
</organism>
<dbReference type="InterPro" id="IPR016093">
    <property type="entry name" value="MIR_motif"/>
</dbReference>
<evidence type="ECO:0000256" key="5">
    <source>
        <dbReference type="ARBA" id="ARBA00022737"/>
    </source>
</evidence>
<dbReference type="Pfam" id="PF08454">
    <property type="entry name" value="RIH_assoc"/>
    <property type="match status" value="1"/>
</dbReference>
<dbReference type="InterPro" id="IPR015925">
    <property type="entry name" value="Ryanodine_IP3_receptor"/>
</dbReference>
<keyword evidence="10" id="KW-0675">Receptor</keyword>
<dbReference type="KEGG" id="gtt:GUITHDRAFT_160866"/>
<dbReference type="Pfam" id="PF02815">
    <property type="entry name" value="MIR"/>
    <property type="match status" value="1"/>
</dbReference>
<dbReference type="PANTHER" id="PTHR13715:SF99">
    <property type="entry name" value="INOSITOL 1,4,5-TRISPHOSPHATE RECEPTOR-LIKE PROTEIN A"/>
    <property type="match status" value="1"/>
</dbReference>
<keyword evidence="18" id="KW-1185">Reference proteome</keyword>
<comment type="subcellular location">
    <subcellularLocation>
        <location evidence="1">Endoplasmic reticulum membrane</location>
        <topology evidence="1">Multi-pass membrane protein</topology>
    </subcellularLocation>
</comment>
<feature type="region of interest" description="Disordered" evidence="13">
    <location>
        <begin position="1374"/>
        <end position="1393"/>
    </location>
</feature>
<dbReference type="SMART" id="SM00472">
    <property type="entry name" value="MIR"/>
    <property type="match status" value="3"/>
</dbReference>
<dbReference type="InterPro" id="IPR013662">
    <property type="entry name" value="RIH_assoc-dom"/>
</dbReference>
<dbReference type="Gene3D" id="1.10.287.70">
    <property type="match status" value="1"/>
</dbReference>
<dbReference type="OMA" id="DKSQDEG"/>
<dbReference type="Pfam" id="PF01365">
    <property type="entry name" value="RYDR_ITPR"/>
    <property type="match status" value="1"/>
</dbReference>